<dbReference type="Proteomes" id="UP001500945">
    <property type="component" value="Unassembled WGS sequence"/>
</dbReference>
<dbReference type="RefSeq" id="WP_345206090.1">
    <property type="nucleotide sequence ID" value="NZ_BAABGM010000014.1"/>
</dbReference>
<accession>A0ABP8KHX8</accession>
<dbReference type="InterPro" id="IPR051207">
    <property type="entry name" value="ComplexI_NDUFA9_subunit"/>
</dbReference>
<dbReference type="PANTHER" id="PTHR12126:SF11">
    <property type="entry name" value="NADH DEHYDROGENASE [UBIQUINONE] 1 ALPHA SUBCOMPLEX SUBUNIT 9, MITOCHONDRIAL"/>
    <property type="match status" value="1"/>
</dbReference>
<sequence>MSPTRVLIAGGTGCLGSVVANGLHRRGVGVRVLSRGLAPDPGTIDPDVEVVRADVREPASLGSPMEGVDVVVCAVQGFMGPGGVTPQSVDRDGNIHLIEAAERVGADIVLVSVVGASPDSPMELMRAKYAAEERLRSSRPAWTILRPEAYTETWARLIESTAGSSHRPLVFGRGDNPITWVSVADVAALVERAVVDDTLRGRVLEICGPEAVTLTGLAEMIMAQHGWSGRPRHVPRPVLHVMANTVGLLKPDMARQARAALAMDELPTTDDTELRTEFPELPRTPASRVVAALQADRAT</sequence>
<feature type="domain" description="NAD(P)-binding" evidence="1">
    <location>
        <begin position="10"/>
        <end position="191"/>
    </location>
</feature>
<protein>
    <recommendedName>
        <fullName evidence="1">NAD(P)-binding domain-containing protein</fullName>
    </recommendedName>
</protein>
<dbReference type="Gene3D" id="3.40.50.720">
    <property type="entry name" value="NAD(P)-binding Rossmann-like Domain"/>
    <property type="match status" value="1"/>
</dbReference>
<dbReference type="InterPro" id="IPR036291">
    <property type="entry name" value="NAD(P)-bd_dom_sf"/>
</dbReference>
<gene>
    <name evidence="2" type="ORF">GCM10023168_23580</name>
</gene>
<dbReference type="Pfam" id="PF13460">
    <property type="entry name" value="NAD_binding_10"/>
    <property type="match status" value="1"/>
</dbReference>
<dbReference type="EMBL" id="BAABGM010000014">
    <property type="protein sequence ID" value="GAA4407484.1"/>
    <property type="molecule type" value="Genomic_DNA"/>
</dbReference>
<evidence type="ECO:0000313" key="3">
    <source>
        <dbReference type="Proteomes" id="UP001500945"/>
    </source>
</evidence>
<keyword evidence="3" id="KW-1185">Reference proteome</keyword>
<name>A0ABP8KHX8_9MICO</name>
<evidence type="ECO:0000313" key="2">
    <source>
        <dbReference type="EMBL" id="GAA4407484.1"/>
    </source>
</evidence>
<evidence type="ECO:0000259" key="1">
    <source>
        <dbReference type="Pfam" id="PF13460"/>
    </source>
</evidence>
<reference evidence="3" key="1">
    <citation type="journal article" date="2019" name="Int. J. Syst. Evol. Microbiol.">
        <title>The Global Catalogue of Microorganisms (GCM) 10K type strain sequencing project: providing services to taxonomists for standard genome sequencing and annotation.</title>
        <authorList>
            <consortium name="The Broad Institute Genomics Platform"/>
            <consortium name="The Broad Institute Genome Sequencing Center for Infectious Disease"/>
            <person name="Wu L."/>
            <person name="Ma J."/>
        </authorList>
    </citation>
    <scope>NUCLEOTIDE SEQUENCE [LARGE SCALE GENOMIC DNA]</scope>
    <source>
        <strain evidence="3">JCM 17809</strain>
    </source>
</reference>
<dbReference type="SUPFAM" id="SSF51735">
    <property type="entry name" value="NAD(P)-binding Rossmann-fold domains"/>
    <property type="match status" value="1"/>
</dbReference>
<dbReference type="InterPro" id="IPR016040">
    <property type="entry name" value="NAD(P)-bd_dom"/>
</dbReference>
<dbReference type="PANTHER" id="PTHR12126">
    <property type="entry name" value="NADH-UBIQUINONE OXIDOREDUCTASE 39 KDA SUBUNIT-RELATED"/>
    <property type="match status" value="1"/>
</dbReference>
<proteinExistence type="predicted"/>
<comment type="caution">
    <text evidence="2">The sequence shown here is derived from an EMBL/GenBank/DDBJ whole genome shotgun (WGS) entry which is preliminary data.</text>
</comment>
<organism evidence="2 3">
    <name type="scientific">Fodinibacter luteus</name>
    <dbReference type="NCBI Taxonomy" id="552064"/>
    <lineage>
        <taxon>Bacteria</taxon>
        <taxon>Bacillati</taxon>
        <taxon>Actinomycetota</taxon>
        <taxon>Actinomycetes</taxon>
        <taxon>Micrococcales</taxon>
        <taxon>Intrasporangiaceae</taxon>
        <taxon>Fodinibacter (ex Wang et al. 2009)</taxon>
    </lineage>
</organism>